<feature type="region of interest" description="Disordered" evidence="3">
    <location>
        <begin position="1"/>
        <end position="30"/>
    </location>
</feature>
<evidence type="ECO:0008006" key="6">
    <source>
        <dbReference type="Google" id="ProtNLM"/>
    </source>
</evidence>
<keyword evidence="2" id="KW-0970">Cilium biogenesis/degradation</keyword>
<dbReference type="InterPro" id="IPR029302">
    <property type="entry name" value="IFT43"/>
</dbReference>
<comment type="similarity">
    <text evidence="1">Belongs to the IFT43 family.</text>
</comment>
<reference evidence="4" key="1">
    <citation type="submission" date="2022-06" db="EMBL/GenBank/DDBJ databases">
        <authorList>
            <person name="Berger JAMES D."/>
            <person name="Berger JAMES D."/>
        </authorList>
    </citation>
    <scope>NUCLEOTIDE SEQUENCE [LARGE SCALE GENOMIC DNA]</scope>
</reference>
<accession>A0AA85JPN8</accession>
<dbReference type="GO" id="GO:0035721">
    <property type="term" value="P:intraciliary retrograde transport"/>
    <property type="evidence" value="ECO:0007669"/>
    <property type="project" value="TreeGrafter"/>
</dbReference>
<evidence type="ECO:0000256" key="2">
    <source>
        <dbReference type="ARBA" id="ARBA00022794"/>
    </source>
</evidence>
<dbReference type="GO" id="GO:0030991">
    <property type="term" value="C:intraciliary transport particle A"/>
    <property type="evidence" value="ECO:0007669"/>
    <property type="project" value="InterPro"/>
</dbReference>
<dbReference type="GO" id="GO:0005929">
    <property type="term" value="C:cilium"/>
    <property type="evidence" value="ECO:0007669"/>
    <property type="project" value="TreeGrafter"/>
</dbReference>
<dbReference type="PANTHER" id="PTHR33724:SF1">
    <property type="entry name" value="INTRAFLAGELLAR TRANSPORT PROTEIN 43 HOMOLOG"/>
    <property type="match status" value="1"/>
</dbReference>
<protein>
    <recommendedName>
        <fullName evidence="6">Intraflagellar transport protein 43 homolog</fullName>
    </recommendedName>
</protein>
<reference evidence="5" key="2">
    <citation type="submission" date="2023-11" db="UniProtKB">
        <authorList>
            <consortium name="WormBaseParasite"/>
        </authorList>
    </citation>
    <scope>IDENTIFICATION</scope>
</reference>
<organism evidence="4 5">
    <name type="scientific">Trichobilharzia regenti</name>
    <name type="common">Nasal bird schistosome</name>
    <dbReference type="NCBI Taxonomy" id="157069"/>
    <lineage>
        <taxon>Eukaryota</taxon>
        <taxon>Metazoa</taxon>
        <taxon>Spiralia</taxon>
        <taxon>Lophotrochozoa</taxon>
        <taxon>Platyhelminthes</taxon>
        <taxon>Trematoda</taxon>
        <taxon>Digenea</taxon>
        <taxon>Strigeidida</taxon>
        <taxon>Schistosomatoidea</taxon>
        <taxon>Schistosomatidae</taxon>
        <taxon>Trichobilharzia</taxon>
    </lineage>
</organism>
<evidence type="ECO:0000313" key="5">
    <source>
        <dbReference type="WBParaSite" id="TREG1_45230.1"/>
    </source>
</evidence>
<dbReference type="Proteomes" id="UP000050795">
    <property type="component" value="Unassembled WGS sequence"/>
</dbReference>
<dbReference type="WBParaSite" id="TREG1_45230.1">
    <property type="protein sequence ID" value="TREG1_45230.1"/>
    <property type="gene ID" value="TREG1_45230"/>
</dbReference>
<proteinExistence type="inferred from homology"/>
<sequence length="198" mass="22119">MTADTSMADDLEGNRDFAKQPAKNGRRAKSIVREKNGLICDNSSFQKSPEIVECGDFPERKVAVWNEDDICHSVSYGRRAQDISRDINDFTSKQDSDEELEIPIIPDVGSAEDGFGDSHAAAAPNVIVNKIPSFRELNQELINHGALPALDNDINLSVLTKHLFSEAELQERDETWDWDRLFADILAHKESVIIKPAL</sequence>
<evidence type="ECO:0000256" key="3">
    <source>
        <dbReference type="SAM" id="MobiDB-lite"/>
    </source>
</evidence>
<dbReference type="PANTHER" id="PTHR33724">
    <property type="entry name" value="INTRAFLAGELLAR TRANSPORT PROTEIN 43 HOMOLOG"/>
    <property type="match status" value="1"/>
</dbReference>
<dbReference type="AlphaFoldDB" id="A0AA85JPN8"/>
<keyword evidence="4" id="KW-1185">Reference proteome</keyword>
<dbReference type="Pfam" id="PF15305">
    <property type="entry name" value="IFT43"/>
    <property type="match status" value="1"/>
</dbReference>
<name>A0AA85JPN8_TRIRE</name>
<evidence type="ECO:0000256" key="1">
    <source>
        <dbReference type="ARBA" id="ARBA00007563"/>
    </source>
</evidence>
<evidence type="ECO:0000313" key="4">
    <source>
        <dbReference type="Proteomes" id="UP000050795"/>
    </source>
</evidence>